<organism evidence="2 3">
    <name type="scientific">Pisum sativum</name>
    <name type="common">Garden pea</name>
    <name type="synonym">Lathyrus oleraceus</name>
    <dbReference type="NCBI Taxonomy" id="3888"/>
    <lineage>
        <taxon>Eukaryota</taxon>
        <taxon>Viridiplantae</taxon>
        <taxon>Streptophyta</taxon>
        <taxon>Embryophyta</taxon>
        <taxon>Tracheophyta</taxon>
        <taxon>Spermatophyta</taxon>
        <taxon>Magnoliopsida</taxon>
        <taxon>eudicotyledons</taxon>
        <taxon>Gunneridae</taxon>
        <taxon>Pentapetalae</taxon>
        <taxon>rosids</taxon>
        <taxon>fabids</taxon>
        <taxon>Fabales</taxon>
        <taxon>Fabaceae</taxon>
        <taxon>Papilionoideae</taxon>
        <taxon>50 kb inversion clade</taxon>
        <taxon>NPAAA clade</taxon>
        <taxon>Hologalegina</taxon>
        <taxon>IRL clade</taxon>
        <taxon>Fabeae</taxon>
        <taxon>Lathyrus</taxon>
    </lineage>
</organism>
<sequence>MGHPVWERPEEDELEEFILHGGETSHKELFRKVTCACEKVNVKEIKLKRKDTSFKESYISWVKERVCLIKLPFVIDPTYVLDIPDPILVSIEEVGRLRATIAGLEQDKESLEHNLYDTTYEKNQISYDLEKRDKQVLENMEELWAEKRKRKKILGGLFSAGVDFKNLNSKLKEAQAEVIVQEQGDRAEALRVEYSNLADFANNMIRDTPWMYKRANGVANFDNTPQEVLEFIRLCDIMLKEFKAHLKVAIKAPL</sequence>
<dbReference type="Proteomes" id="UP001058974">
    <property type="component" value="Chromosome 1"/>
</dbReference>
<dbReference type="AlphaFoldDB" id="A0A9D5BJR7"/>
<comment type="caution">
    <text evidence="2">The sequence shown here is derived from an EMBL/GenBank/DDBJ whole genome shotgun (WGS) entry which is preliminary data.</text>
</comment>
<name>A0A9D5BJR7_PEA</name>
<feature type="domain" description="DUF7745" evidence="1">
    <location>
        <begin position="1"/>
        <end position="66"/>
    </location>
</feature>
<accession>A0A9D5BJR7</accession>
<keyword evidence="3" id="KW-1185">Reference proteome</keyword>
<dbReference type="InterPro" id="IPR056647">
    <property type="entry name" value="DUF7745"/>
</dbReference>
<evidence type="ECO:0000313" key="3">
    <source>
        <dbReference type="Proteomes" id="UP001058974"/>
    </source>
</evidence>
<dbReference type="Gramene" id="Psat01G0320700-T1">
    <property type="protein sequence ID" value="KAI5444836.1"/>
    <property type="gene ID" value="KIW84_013207"/>
</dbReference>
<evidence type="ECO:0000313" key="2">
    <source>
        <dbReference type="EMBL" id="KAI5444836.1"/>
    </source>
</evidence>
<gene>
    <name evidence="2" type="ORF">KIW84_013207</name>
</gene>
<reference evidence="2 3" key="1">
    <citation type="journal article" date="2022" name="Nat. Genet.">
        <title>Improved pea reference genome and pan-genome highlight genomic features and evolutionary characteristics.</title>
        <authorList>
            <person name="Yang T."/>
            <person name="Liu R."/>
            <person name="Luo Y."/>
            <person name="Hu S."/>
            <person name="Wang D."/>
            <person name="Wang C."/>
            <person name="Pandey M.K."/>
            <person name="Ge S."/>
            <person name="Xu Q."/>
            <person name="Li N."/>
            <person name="Li G."/>
            <person name="Huang Y."/>
            <person name="Saxena R.K."/>
            <person name="Ji Y."/>
            <person name="Li M."/>
            <person name="Yan X."/>
            <person name="He Y."/>
            <person name="Liu Y."/>
            <person name="Wang X."/>
            <person name="Xiang C."/>
            <person name="Varshney R.K."/>
            <person name="Ding H."/>
            <person name="Gao S."/>
            <person name="Zong X."/>
        </authorList>
    </citation>
    <scope>NUCLEOTIDE SEQUENCE [LARGE SCALE GENOMIC DNA]</scope>
    <source>
        <strain evidence="2 3">cv. Zhongwan 6</strain>
    </source>
</reference>
<protein>
    <recommendedName>
        <fullName evidence="1">DUF7745 domain-containing protein</fullName>
    </recommendedName>
</protein>
<evidence type="ECO:0000259" key="1">
    <source>
        <dbReference type="Pfam" id="PF24924"/>
    </source>
</evidence>
<dbReference type="EMBL" id="JAMSHJ010000001">
    <property type="protein sequence ID" value="KAI5444836.1"/>
    <property type="molecule type" value="Genomic_DNA"/>
</dbReference>
<dbReference type="Pfam" id="PF24924">
    <property type="entry name" value="DUF7745"/>
    <property type="match status" value="1"/>
</dbReference>
<proteinExistence type="predicted"/>